<dbReference type="EMBL" id="SRLO01000741">
    <property type="protein sequence ID" value="TNN47475.1"/>
    <property type="molecule type" value="Genomic_DNA"/>
</dbReference>
<accession>A0A4Z2G366</accession>
<evidence type="ECO:0000313" key="2">
    <source>
        <dbReference type="Proteomes" id="UP000314294"/>
    </source>
</evidence>
<organism evidence="1 2">
    <name type="scientific">Liparis tanakae</name>
    <name type="common">Tanaka's snailfish</name>
    <dbReference type="NCBI Taxonomy" id="230148"/>
    <lineage>
        <taxon>Eukaryota</taxon>
        <taxon>Metazoa</taxon>
        <taxon>Chordata</taxon>
        <taxon>Craniata</taxon>
        <taxon>Vertebrata</taxon>
        <taxon>Euteleostomi</taxon>
        <taxon>Actinopterygii</taxon>
        <taxon>Neopterygii</taxon>
        <taxon>Teleostei</taxon>
        <taxon>Neoteleostei</taxon>
        <taxon>Acanthomorphata</taxon>
        <taxon>Eupercaria</taxon>
        <taxon>Perciformes</taxon>
        <taxon>Cottioidei</taxon>
        <taxon>Cottales</taxon>
        <taxon>Liparidae</taxon>
        <taxon>Liparis</taxon>
    </lineage>
</organism>
<comment type="caution">
    <text evidence="1">The sequence shown here is derived from an EMBL/GenBank/DDBJ whole genome shotgun (WGS) entry which is preliminary data.</text>
</comment>
<name>A0A4Z2G366_9TELE</name>
<sequence>MRAVKLSDSLPVPSDTNNGTFYLAVVSDINKHSHKENRQEQWGQESEVVESRGTAFKKKILPNIIFCMIILGCLEKKPTADSHDAHSK</sequence>
<gene>
    <name evidence="1" type="ORF">EYF80_042323</name>
</gene>
<keyword evidence="2" id="KW-1185">Reference proteome</keyword>
<evidence type="ECO:0000313" key="1">
    <source>
        <dbReference type="EMBL" id="TNN47475.1"/>
    </source>
</evidence>
<dbReference type="AlphaFoldDB" id="A0A4Z2G366"/>
<reference evidence="1 2" key="1">
    <citation type="submission" date="2019-03" db="EMBL/GenBank/DDBJ databases">
        <title>First draft genome of Liparis tanakae, snailfish: a comprehensive survey of snailfish specific genes.</title>
        <authorList>
            <person name="Kim W."/>
            <person name="Song I."/>
            <person name="Jeong J.-H."/>
            <person name="Kim D."/>
            <person name="Kim S."/>
            <person name="Ryu S."/>
            <person name="Song J.Y."/>
            <person name="Lee S.K."/>
        </authorList>
    </citation>
    <scope>NUCLEOTIDE SEQUENCE [LARGE SCALE GENOMIC DNA]</scope>
    <source>
        <tissue evidence="1">Muscle</tissue>
    </source>
</reference>
<dbReference type="Proteomes" id="UP000314294">
    <property type="component" value="Unassembled WGS sequence"/>
</dbReference>
<proteinExistence type="predicted"/>
<protein>
    <submittedName>
        <fullName evidence="1">Uncharacterized protein</fullName>
    </submittedName>
</protein>